<evidence type="ECO:0000313" key="5">
    <source>
        <dbReference type="Proteomes" id="UP000186601"/>
    </source>
</evidence>
<accession>A0A2R6QUI4</accession>
<comment type="similarity">
    <text evidence="1">Belongs to the RdRP family.</text>
</comment>
<dbReference type="Pfam" id="PF05183">
    <property type="entry name" value="RdRP"/>
    <property type="match status" value="1"/>
</dbReference>
<dbReference type="EC" id="2.7.7.48" evidence="1"/>
<evidence type="ECO:0000256" key="2">
    <source>
        <dbReference type="SAM" id="MobiDB-lite"/>
    </source>
</evidence>
<dbReference type="GO" id="GO:0031380">
    <property type="term" value="C:nuclear RNA-directed RNA polymerase complex"/>
    <property type="evidence" value="ECO:0007669"/>
    <property type="project" value="TreeGrafter"/>
</dbReference>
<feature type="region of interest" description="Disordered" evidence="2">
    <location>
        <begin position="592"/>
        <end position="620"/>
    </location>
</feature>
<name>A0A2R6QUI4_9APHY</name>
<evidence type="ECO:0000313" key="4">
    <source>
        <dbReference type="EMBL" id="PSS15397.1"/>
    </source>
</evidence>
<feature type="domain" description="RDRP core" evidence="3">
    <location>
        <begin position="270"/>
        <end position="891"/>
    </location>
</feature>
<dbReference type="Proteomes" id="UP000186601">
    <property type="component" value="Unassembled WGS sequence"/>
</dbReference>
<feature type="region of interest" description="Disordered" evidence="2">
    <location>
        <begin position="1"/>
        <end position="39"/>
    </location>
</feature>
<sequence>MVIDRSRGQGGTSRSIPPGSLRKPVRHKQEVKTDSEDDIDITTPYTVSVRLPSSKGSSAVISPALKAKGTPKKTAALARASTMPVVASHASQSRLASPPLERSISAANLLSPLSSMALNELPTPSSVQLSSSGFAVIAHNALKQQLMDNYGLSWGTQYEIARGITNGWWAWEDVTGPKMSELKDTNQRSAPKVADVLGRPEYAAGYNYPLWAELDREQAAIIENNSRGLGLQGEWMGESKWYGGRIQQIVHLVKVSNSDKEKSVRYELKLGRMQMGRSHRFARFLGSRRILQIKLPKDYSTDWAMMKKYFLQKFVLCGRVYVPFSVKDGKLYSMEINEDYERAVQVGEGDHYRLSLDEFVRWHNPMDLNAKQKVSKWVSRFDLGLSTSVPAIKFEPENITRIGDEYAPFEGNDAPAHAIFTDGCGFMNGSALMAIGRQLGYSERPTAVQGRIFGSKGVWILHPDDRLPDAPPRIWIRASQQKIKLLDTLNEATLRQVHPAHVIFDLLAPSRVSIPARLSRLTIINLAHNKIPKQVLVSLMESGLRAEVAALTQWSGPAAMPLLWSAVNKVSGVSSLRLQRYAAGVQRALGLVRRENDPDDDESESEEDPTTSPDCLIDGKPPSIGETVLEKLQSGFSPLEDHTLFEDIKQVVKNTIESSVKDYHIVVQQSAEAYIVPDPLGVLEEGQIHFKSSQNLEDPLESLHPNNITGEVLIYRNPARVPSDVQKVIAVSHPALAEYVDVIVLPIKGARSLASLLAGGDVAVCVWDQTLVQSFVQPPVTEEPLNFLDRNFEPMEKVLQVASVLQTIKDLDPTEADVSLRSQLLIGLFTTILDSRKTGLLVREEIFRADRKSFSFAVPSCLAGSSTKENQHNRSKTKRYVTEPFILDELLEAGGLIGDDLLREYDSLGKTLRTGASDRHLRQPYEDVTASSSILKEEVQSVEAFVNEIYQKWGSIWSSRDKARGRDKDSERKRVKEVAACFKQDPTGCETLRLLGRLDAIKASYAYSLSPKFAFNCSFQTLCSIKADASGSVAFSRQFSETMTIPASAVRILSQRLSGPQDTYF</sequence>
<keyword evidence="5" id="KW-1185">Reference proteome</keyword>
<protein>
    <recommendedName>
        <fullName evidence="1">RNA-dependent RNA polymerase</fullName>
        <ecNumber evidence="1">2.7.7.48</ecNumber>
    </recommendedName>
</protein>
<dbReference type="OrthoDB" id="10055769at2759"/>
<evidence type="ECO:0000259" key="3">
    <source>
        <dbReference type="Pfam" id="PF05183"/>
    </source>
</evidence>
<dbReference type="PANTHER" id="PTHR23079">
    <property type="entry name" value="RNA-DEPENDENT RNA POLYMERASE"/>
    <property type="match status" value="1"/>
</dbReference>
<gene>
    <name evidence="4" type="ORF">PHLCEN_2v3273</name>
</gene>
<dbReference type="InterPro" id="IPR057596">
    <property type="entry name" value="RDRP_core"/>
</dbReference>
<reference evidence="4 5" key="1">
    <citation type="submission" date="2018-02" db="EMBL/GenBank/DDBJ databases">
        <title>Genome sequence of the basidiomycete white-rot fungus Phlebia centrifuga.</title>
        <authorList>
            <person name="Granchi Z."/>
            <person name="Peng M."/>
            <person name="de Vries R.P."/>
            <person name="Hilden K."/>
            <person name="Makela M.R."/>
            <person name="Grigoriev I."/>
            <person name="Riley R."/>
        </authorList>
    </citation>
    <scope>NUCLEOTIDE SEQUENCE [LARGE SCALE GENOMIC DNA]</scope>
    <source>
        <strain evidence="4 5">FBCC195</strain>
    </source>
</reference>
<keyword evidence="1" id="KW-0694">RNA-binding</keyword>
<dbReference type="AlphaFoldDB" id="A0A2R6QUI4"/>
<comment type="catalytic activity">
    <reaction evidence="1">
        <text>RNA(n) + a ribonucleoside 5'-triphosphate = RNA(n+1) + diphosphate</text>
        <dbReference type="Rhea" id="RHEA:21248"/>
        <dbReference type="Rhea" id="RHEA-COMP:14527"/>
        <dbReference type="Rhea" id="RHEA-COMP:17342"/>
        <dbReference type="ChEBI" id="CHEBI:33019"/>
        <dbReference type="ChEBI" id="CHEBI:61557"/>
        <dbReference type="ChEBI" id="CHEBI:140395"/>
        <dbReference type="EC" id="2.7.7.48"/>
    </reaction>
</comment>
<keyword evidence="1" id="KW-0696">RNA-directed RNA polymerase</keyword>
<keyword evidence="1" id="KW-0548">Nucleotidyltransferase</keyword>
<keyword evidence="1" id="KW-0808">Transferase</keyword>
<dbReference type="EMBL" id="MLYV02000311">
    <property type="protein sequence ID" value="PSS15397.1"/>
    <property type="molecule type" value="Genomic_DNA"/>
</dbReference>
<evidence type="ECO:0000256" key="1">
    <source>
        <dbReference type="RuleBase" id="RU363098"/>
    </source>
</evidence>
<organism evidence="4 5">
    <name type="scientific">Hermanssonia centrifuga</name>
    <dbReference type="NCBI Taxonomy" id="98765"/>
    <lineage>
        <taxon>Eukaryota</taxon>
        <taxon>Fungi</taxon>
        <taxon>Dikarya</taxon>
        <taxon>Basidiomycota</taxon>
        <taxon>Agaricomycotina</taxon>
        <taxon>Agaricomycetes</taxon>
        <taxon>Polyporales</taxon>
        <taxon>Meruliaceae</taxon>
        <taxon>Hermanssonia</taxon>
    </lineage>
</organism>
<dbReference type="InterPro" id="IPR007855">
    <property type="entry name" value="RDRP"/>
</dbReference>
<dbReference type="GO" id="GO:0030422">
    <property type="term" value="P:siRNA processing"/>
    <property type="evidence" value="ECO:0007669"/>
    <property type="project" value="TreeGrafter"/>
</dbReference>
<dbReference type="GO" id="GO:0003723">
    <property type="term" value="F:RNA binding"/>
    <property type="evidence" value="ECO:0007669"/>
    <property type="project" value="UniProtKB-KW"/>
</dbReference>
<feature type="compositionally biased region" description="Acidic residues" evidence="2">
    <location>
        <begin position="597"/>
        <end position="609"/>
    </location>
</feature>
<proteinExistence type="inferred from homology"/>
<comment type="caution">
    <text evidence="4">The sequence shown here is derived from an EMBL/GenBank/DDBJ whole genome shotgun (WGS) entry which is preliminary data.</text>
</comment>
<dbReference type="PANTHER" id="PTHR23079:SF14">
    <property type="entry name" value="RNA-DEPENDENT RNA POLYMERASE"/>
    <property type="match status" value="1"/>
</dbReference>
<dbReference type="GO" id="GO:0003968">
    <property type="term" value="F:RNA-directed RNA polymerase activity"/>
    <property type="evidence" value="ECO:0007669"/>
    <property type="project" value="UniProtKB-KW"/>
</dbReference>
<dbReference type="STRING" id="98765.A0A2R6QUI4"/>